<dbReference type="Gene3D" id="2.60.40.10">
    <property type="entry name" value="Immunoglobulins"/>
    <property type="match status" value="5"/>
</dbReference>
<dbReference type="PRINTS" id="PR00723">
    <property type="entry name" value="SUBTILISIN"/>
</dbReference>
<dbReference type="InterPro" id="IPR015919">
    <property type="entry name" value="Cadherin-like_sf"/>
</dbReference>
<evidence type="ECO:0000256" key="1">
    <source>
        <dbReference type="ARBA" id="ARBA00011073"/>
    </source>
</evidence>
<evidence type="ECO:0000313" key="11">
    <source>
        <dbReference type="Proteomes" id="UP000802098"/>
    </source>
</evidence>
<dbReference type="InterPro" id="IPR036852">
    <property type="entry name" value="Peptidase_S8/S53_dom_sf"/>
</dbReference>
<accession>A0ABX0I3U6</accession>
<dbReference type="RefSeq" id="WP_029718994.1">
    <property type="nucleotide sequence ID" value="NZ_JAAOCD010000015.1"/>
</dbReference>
<comment type="similarity">
    <text evidence="1 5 6">Belongs to the peptidase S8 family.</text>
</comment>
<evidence type="ECO:0000256" key="6">
    <source>
        <dbReference type="RuleBase" id="RU003355"/>
    </source>
</evidence>
<dbReference type="PROSITE" id="PS51892">
    <property type="entry name" value="SUBTILASE"/>
    <property type="match status" value="1"/>
</dbReference>
<feature type="active site" description="Charge relay system" evidence="5">
    <location>
        <position position="163"/>
    </location>
</feature>
<evidence type="ECO:0000256" key="3">
    <source>
        <dbReference type="ARBA" id="ARBA00022801"/>
    </source>
</evidence>
<keyword evidence="3 5" id="KW-0378">Hydrolase</keyword>
<evidence type="ECO:0000256" key="4">
    <source>
        <dbReference type="ARBA" id="ARBA00022825"/>
    </source>
</evidence>
<feature type="active site" description="Charge relay system" evidence="5">
    <location>
        <position position="216"/>
    </location>
</feature>
<organism evidence="10 11">
    <name type="scientific">Rubrivivax benzoatilyticus</name>
    <dbReference type="NCBI Taxonomy" id="316997"/>
    <lineage>
        <taxon>Bacteria</taxon>
        <taxon>Pseudomonadati</taxon>
        <taxon>Pseudomonadota</taxon>
        <taxon>Betaproteobacteria</taxon>
        <taxon>Burkholderiales</taxon>
        <taxon>Sphaerotilaceae</taxon>
        <taxon>Rubrivivax</taxon>
    </lineage>
</organism>
<dbReference type="PROSITE" id="PS00137">
    <property type="entry name" value="SUBTILASE_HIS"/>
    <property type="match status" value="1"/>
</dbReference>
<dbReference type="InterPro" id="IPR022398">
    <property type="entry name" value="Peptidase_S8_His-AS"/>
</dbReference>
<dbReference type="Gene3D" id="3.40.50.200">
    <property type="entry name" value="Peptidase S8/S53 domain"/>
    <property type="match status" value="1"/>
</dbReference>
<dbReference type="Proteomes" id="UP000802098">
    <property type="component" value="Unassembled WGS sequence"/>
</dbReference>
<keyword evidence="11" id="KW-1185">Reference proteome</keyword>
<feature type="chain" id="PRO_5046560749" evidence="8">
    <location>
        <begin position="30"/>
        <end position="911"/>
    </location>
</feature>
<dbReference type="PANTHER" id="PTHR43806:SF11">
    <property type="entry name" value="CEREVISIN-RELATED"/>
    <property type="match status" value="1"/>
</dbReference>
<keyword evidence="4 5" id="KW-0720">Serine protease</keyword>
<proteinExistence type="inferred from homology"/>
<comment type="caution">
    <text evidence="10">The sequence shown here is derived from an EMBL/GenBank/DDBJ whole genome shotgun (WGS) entry which is preliminary data.</text>
</comment>
<evidence type="ECO:0000256" key="8">
    <source>
        <dbReference type="SAM" id="SignalP"/>
    </source>
</evidence>
<keyword evidence="8" id="KW-0732">Signal</keyword>
<evidence type="ECO:0000256" key="5">
    <source>
        <dbReference type="PROSITE-ProRule" id="PRU01240"/>
    </source>
</evidence>
<dbReference type="Pfam" id="PF05345">
    <property type="entry name" value="He_PIG"/>
    <property type="match status" value="4"/>
</dbReference>
<name>A0ABX0I3U6_9BURK</name>
<reference evidence="10 11" key="1">
    <citation type="submission" date="2020-03" db="EMBL/GenBank/DDBJ databases">
        <title>Rubrivivax benzoatilyticus JA2 (sequenced after 10 years sub-culturing).</title>
        <authorList>
            <person name="Gupta D."/>
            <person name="Chintalapati S."/>
            <person name="Chintalapati V.R."/>
        </authorList>
    </citation>
    <scope>NUCLEOTIDE SEQUENCE [LARGE SCALE GENOMIC DNA]</scope>
    <source>
        <strain evidence="10 11">JA2-Mal</strain>
    </source>
</reference>
<dbReference type="InterPro" id="IPR000209">
    <property type="entry name" value="Peptidase_S8/S53_dom"/>
</dbReference>
<dbReference type="Pfam" id="PF22352">
    <property type="entry name" value="K319L-like_PKD"/>
    <property type="match status" value="1"/>
</dbReference>
<keyword evidence="2 5" id="KW-0645">Protease</keyword>
<evidence type="ECO:0000259" key="9">
    <source>
        <dbReference type="Pfam" id="PF00082"/>
    </source>
</evidence>
<evidence type="ECO:0000313" key="10">
    <source>
        <dbReference type="EMBL" id="NHL00467.1"/>
    </source>
</evidence>
<dbReference type="InterPro" id="IPR023827">
    <property type="entry name" value="Peptidase_S8_Asp-AS"/>
</dbReference>
<dbReference type="CDD" id="cd11304">
    <property type="entry name" value="Cadherin_repeat"/>
    <property type="match status" value="1"/>
</dbReference>
<sequence length="911" mass="90178">MQRPVSPRTIILRGLAVGLLAAGAGGAWAQDVGRIVVRYKPVVQAAGVSPDAMAATMSQRASSMATRAGVRLKTLRTTGSSAAVYETRDAVDAHELRAMALRMARDPAVLSAEPDVRVAATSNDTYFSMQWALGSPAAKAGAGNFVAAWPYTTGNDVVVAVLDTGMTAHPDLQSRQFAGYDFVSDTTTGADGGGRDADPTDPGDACPSSGSASSWHGTAVASQIAAIADNGYGIAGAAPGARIQQVRVLGQCGGWLSDTSDAIAWLAGRSFAGIPAPSVRPKVINLSLGGGTSCPSYMQDAINLANAAGIVVIAAAGNDGAATINAPASCSGVIAVAAATATGDLASYSNYSSQVAITAPGGGQCRQATAGCDTTPTIASGVDGSSSFVGYTPARYFAGTSAATPHVSAAAALLLAYTPSLTPAQVRSALLSGARPFPAGTFCTTAGRCGSGLLDASRSLATLAAPLVTITPTAGVTTGSNGVQAGLVARGASATLKAAVSSGSGYSYAWQQASGSAATIVSGRTADTLVFTAPASAGLISFAVTATSPSGVTARNTVSLRVNSAPDTLPASLPEAMAGTAYSKPLPTTDGDGDTLSFALVSGPSGLTVSSAGVVNWSAPVLGSHSLTVAARDPFGQTSQRAISLTVKSQKVALPVVPGGTFSARVGTAFSAATGVTGPSGVAIRYTLAGQPAGMTISSAGVLSWPAPVAGSYGIRVTATNAGGSASGVYALTVKPANRAPVVTAKSYTAVAGTRWTGQVTASDADGDALRYELISGVPSGMTIGSTGLMSWAAPVAGSYKVGVRATDPSGASSVATMTLVVSKPNSAPTVGSLSITTTANLAFSVQLLARDADGDALSFAFSGSVPAGLTLSAAGRLSWAKPVRGNWAVTVRVADARGAATTTTVKIVVN</sequence>
<feature type="domain" description="Peptidase S8/S53" evidence="9">
    <location>
        <begin position="154"/>
        <end position="434"/>
    </location>
</feature>
<dbReference type="InterPro" id="IPR013783">
    <property type="entry name" value="Ig-like_fold"/>
</dbReference>
<dbReference type="Pfam" id="PF00082">
    <property type="entry name" value="Peptidase_S8"/>
    <property type="match status" value="1"/>
</dbReference>
<feature type="signal peptide" evidence="8">
    <location>
        <begin position="1"/>
        <end position="29"/>
    </location>
</feature>
<dbReference type="PANTHER" id="PTHR43806">
    <property type="entry name" value="PEPTIDASE S8"/>
    <property type="match status" value="1"/>
</dbReference>
<dbReference type="InterPro" id="IPR023828">
    <property type="entry name" value="Peptidase_S8_Ser-AS"/>
</dbReference>
<dbReference type="EMBL" id="JAAOCD010000015">
    <property type="protein sequence ID" value="NHL00467.1"/>
    <property type="molecule type" value="Genomic_DNA"/>
</dbReference>
<evidence type="ECO:0000256" key="2">
    <source>
        <dbReference type="ARBA" id="ARBA00022670"/>
    </source>
</evidence>
<dbReference type="InterPro" id="IPR015500">
    <property type="entry name" value="Peptidase_S8_subtilisin-rel"/>
</dbReference>
<gene>
    <name evidence="10" type="ORF">G7087_18985</name>
</gene>
<evidence type="ECO:0000256" key="7">
    <source>
        <dbReference type="SAM" id="MobiDB-lite"/>
    </source>
</evidence>
<protein>
    <submittedName>
        <fullName evidence="10">S8 family serine peptidase</fullName>
    </submittedName>
</protein>
<dbReference type="InterPro" id="IPR050131">
    <property type="entry name" value="Peptidase_S8_subtilisin-like"/>
</dbReference>
<feature type="region of interest" description="Disordered" evidence="7">
    <location>
        <begin position="188"/>
        <end position="214"/>
    </location>
</feature>
<dbReference type="SUPFAM" id="SSF49313">
    <property type="entry name" value="Cadherin-like"/>
    <property type="match status" value="2"/>
</dbReference>
<feature type="active site" description="Charge relay system" evidence="5">
    <location>
        <position position="401"/>
    </location>
</feature>
<dbReference type="SUPFAM" id="SSF52743">
    <property type="entry name" value="Subtilisin-like"/>
    <property type="match status" value="1"/>
</dbReference>
<dbReference type="PROSITE" id="PS00138">
    <property type="entry name" value="SUBTILASE_SER"/>
    <property type="match status" value="1"/>
</dbReference>
<dbReference type="PROSITE" id="PS00136">
    <property type="entry name" value="SUBTILASE_ASP"/>
    <property type="match status" value="1"/>
</dbReference>